<dbReference type="Gene3D" id="3.40.390.30">
    <property type="entry name" value="Metalloproteases ('zincins'), catalytic domain"/>
    <property type="match status" value="1"/>
</dbReference>
<keyword evidence="5 9" id="KW-0479">Metal-binding</keyword>
<dbReference type="GO" id="GO:0005737">
    <property type="term" value="C:cytoplasm"/>
    <property type="evidence" value="ECO:0007669"/>
    <property type="project" value="UniProtKB-SubCell"/>
</dbReference>
<dbReference type="PROSITE" id="PS01306">
    <property type="entry name" value="UPF0054"/>
    <property type="match status" value="1"/>
</dbReference>
<dbReference type="InterPro" id="IPR002036">
    <property type="entry name" value="YbeY"/>
</dbReference>
<dbReference type="EC" id="3.1.-.-" evidence="9"/>
<comment type="cofactor">
    <cofactor evidence="9">
        <name>Zn(2+)</name>
        <dbReference type="ChEBI" id="CHEBI:29105"/>
    </cofactor>
    <text evidence="9">Binds 1 zinc ion.</text>
</comment>
<dbReference type="SUPFAM" id="SSF55486">
    <property type="entry name" value="Metalloproteases ('zincins'), catalytic domain"/>
    <property type="match status" value="1"/>
</dbReference>
<accession>A0A2T6C955</accession>
<keyword evidence="6 9" id="KW-0255">Endonuclease</keyword>
<evidence type="ECO:0000256" key="2">
    <source>
        <dbReference type="ARBA" id="ARBA00022517"/>
    </source>
</evidence>
<evidence type="ECO:0000256" key="4">
    <source>
        <dbReference type="ARBA" id="ARBA00022722"/>
    </source>
</evidence>
<dbReference type="RefSeq" id="WP_108021362.1">
    <property type="nucleotide sequence ID" value="NZ_QBKR01000001.1"/>
</dbReference>
<feature type="binding site" evidence="9">
    <location>
        <position position="121"/>
    </location>
    <ligand>
        <name>Zn(2+)</name>
        <dbReference type="ChEBI" id="CHEBI:29105"/>
        <note>catalytic</note>
    </ligand>
</feature>
<protein>
    <recommendedName>
        <fullName evidence="9">Endoribonuclease YbeY</fullName>
        <ecNumber evidence="9">3.1.-.-</ecNumber>
    </recommendedName>
</protein>
<organism evidence="10 11">
    <name type="scientific">Melghirimyces profundicolus</name>
    <dbReference type="NCBI Taxonomy" id="1242148"/>
    <lineage>
        <taxon>Bacteria</taxon>
        <taxon>Bacillati</taxon>
        <taxon>Bacillota</taxon>
        <taxon>Bacilli</taxon>
        <taxon>Bacillales</taxon>
        <taxon>Thermoactinomycetaceae</taxon>
        <taxon>Melghirimyces</taxon>
    </lineage>
</organism>
<keyword evidence="7 9" id="KW-0378">Hydrolase</keyword>
<keyword evidence="9" id="KW-0963">Cytoplasm</keyword>
<gene>
    <name evidence="9" type="primary">ybeY</name>
    <name evidence="10" type="ORF">C8P63_10186</name>
</gene>
<dbReference type="GO" id="GO:0004521">
    <property type="term" value="F:RNA endonuclease activity"/>
    <property type="evidence" value="ECO:0007669"/>
    <property type="project" value="UniProtKB-UniRule"/>
</dbReference>
<dbReference type="HAMAP" id="MF_00009">
    <property type="entry name" value="Endoribonucl_YbeY"/>
    <property type="match status" value="1"/>
</dbReference>
<keyword evidence="3 9" id="KW-0698">rRNA processing</keyword>
<evidence type="ECO:0000256" key="1">
    <source>
        <dbReference type="ARBA" id="ARBA00010875"/>
    </source>
</evidence>
<dbReference type="PANTHER" id="PTHR46986:SF1">
    <property type="entry name" value="ENDORIBONUCLEASE YBEY, CHLOROPLASTIC"/>
    <property type="match status" value="1"/>
</dbReference>
<evidence type="ECO:0000256" key="8">
    <source>
        <dbReference type="ARBA" id="ARBA00022833"/>
    </source>
</evidence>
<name>A0A2T6C955_9BACL</name>
<evidence type="ECO:0000256" key="6">
    <source>
        <dbReference type="ARBA" id="ARBA00022759"/>
    </source>
</evidence>
<evidence type="ECO:0000313" key="11">
    <source>
        <dbReference type="Proteomes" id="UP000244240"/>
    </source>
</evidence>
<comment type="caution">
    <text evidence="10">The sequence shown here is derived from an EMBL/GenBank/DDBJ whole genome shotgun (WGS) entry which is preliminary data.</text>
</comment>
<keyword evidence="2 9" id="KW-0690">Ribosome biogenesis</keyword>
<evidence type="ECO:0000256" key="3">
    <source>
        <dbReference type="ARBA" id="ARBA00022552"/>
    </source>
</evidence>
<sequence length="157" mass="18078">MSLKVEVEIRPQLGERESSVLAWVERCLKEAAAVEEVSEAEVSVTFVEDDEIRKLNRDYRQVDRPTDVLSFPQWEPGEKWQVEQGAFVPLGDIVISLPQARRQAEEYGHSLEREVGFLAVHGFLHLLGYDHGNEEEEREMFSRQETILSRVGLKRQG</sequence>
<evidence type="ECO:0000256" key="9">
    <source>
        <dbReference type="HAMAP-Rule" id="MF_00009"/>
    </source>
</evidence>
<dbReference type="Pfam" id="PF02130">
    <property type="entry name" value="YbeY"/>
    <property type="match status" value="1"/>
</dbReference>
<dbReference type="GO" id="GO:0006364">
    <property type="term" value="P:rRNA processing"/>
    <property type="evidence" value="ECO:0007669"/>
    <property type="project" value="UniProtKB-UniRule"/>
</dbReference>
<comment type="function">
    <text evidence="9">Single strand-specific metallo-endoribonuclease involved in late-stage 70S ribosome quality control and in maturation of the 3' terminus of the 16S rRNA.</text>
</comment>
<dbReference type="InterPro" id="IPR020549">
    <property type="entry name" value="YbeY_CS"/>
</dbReference>
<comment type="subcellular location">
    <subcellularLocation>
        <location evidence="9">Cytoplasm</location>
    </subcellularLocation>
</comment>
<dbReference type="GO" id="GO:0004222">
    <property type="term" value="F:metalloendopeptidase activity"/>
    <property type="evidence" value="ECO:0007669"/>
    <property type="project" value="InterPro"/>
</dbReference>
<proteinExistence type="inferred from homology"/>
<feature type="binding site" evidence="9">
    <location>
        <position position="125"/>
    </location>
    <ligand>
        <name>Zn(2+)</name>
        <dbReference type="ChEBI" id="CHEBI:29105"/>
        <note>catalytic</note>
    </ligand>
</feature>
<dbReference type="EMBL" id="QBKR01000001">
    <property type="protein sequence ID" value="PTX64868.1"/>
    <property type="molecule type" value="Genomic_DNA"/>
</dbReference>
<dbReference type="AlphaFoldDB" id="A0A2T6C955"/>
<dbReference type="Proteomes" id="UP000244240">
    <property type="component" value="Unassembled WGS sequence"/>
</dbReference>
<feature type="binding site" evidence="9">
    <location>
        <position position="131"/>
    </location>
    <ligand>
        <name>Zn(2+)</name>
        <dbReference type="ChEBI" id="CHEBI:29105"/>
        <note>catalytic</note>
    </ligand>
</feature>
<comment type="similarity">
    <text evidence="1 9">Belongs to the endoribonuclease YbeY family.</text>
</comment>
<dbReference type="OrthoDB" id="9807740at2"/>
<evidence type="ECO:0000256" key="5">
    <source>
        <dbReference type="ARBA" id="ARBA00022723"/>
    </source>
</evidence>
<evidence type="ECO:0000256" key="7">
    <source>
        <dbReference type="ARBA" id="ARBA00022801"/>
    </source>
</evidence>
<keyword evidence="11" id="KW-1185">Reference proteome</keyword>
<keyword evidence="4 9" id="KW-0540">Nuclease</keyword>
<evidence type="ECO:0000313" key="10">
    <source>
        <dbReference type="EMBL" id="PTX64868.1"/>
    </source>
</evidence>
<keyword evidence="8 9" id="KW-0862">Zinc</keyword>
<dbReference type="PANTHER" id="PTHR46986">
    <property type="entry name" value="ENDORIBONUCLEASE YBEY, CHLOROPLASTIC"/>
    <property type="match status" value="1"/>
</dbReference>
<dbReference type="InterPro" id="IPR023091">
    <property type="entry name" value="MetalPrtase_cat_dom_sf_prd"/>
</dbReference>
<reference evidence="10 11" key="1">
    <citation type="submission" date="2018-04" db="EMBL/GenBank/DDBJ databases">
        <title>Genomic Encyclopedia of Archaeal and Bacterial Type Strains, Phase II (KMG-II): from individual species to whole genera.</title>
        <authorList>
            <person name="Goeker M."/>
        </authorList>
    </citation>
    <scope>NUCLEOTIDE SEQUENCE [LARGE SCALE GENOMIC DNA]</scope>
    <source>
        <strain evidence="10 11">DSM 45787</strain>
    </source>
</reference>
<dbReference type="NCBIfam" id="TIGR00043">
    <property type="entry name" value="rRNA maturation RNase YbeY"/>
    <property type="match status" value="1"/>
</dbReference>
<dbReference type="GO" id="GO:0008270">
    <property type="term" value="F:zinc ion binding"/>
    <property type="evidence" value="ECO:0007669"/>
    <property type="project" value="UniProtKB-UniRule"/>
</dbReference>